<organism evidence="2 3">
    <name type="scientific">Raphidocelis subcapitata</name>
    <dbReference type="NCBI Taxonomy" id="307507"/>
    <lineage>
        <taxon>Eukaryota</taxon>
        <taxon>Viridiplantae</taxon>
        <taxon>Chlorophyta</taxon>
        <taxon>core chlorophytes</taxon>
        <taxon>Chlorophyceae</taxon>
        <taxon>CS clade</taxon>
        <taxon>Sphaeropleales</taxon>
        <taxon>Selenastraceae</taxon>
        <taxon>Raphidocelis</taxon>
    </lineage>
</organism>
<protein>
    <submittedName>
        <fullName evidence="2">Uncharacterized protein</fullName>
    </submittedName>
</protein>
<evidence type="ECO:0000313" key="2">
    <source>
        <dbReference type="EMBL" id="GBF91350.1"/>
    </source>
</evidence>
<dbReference type="AlphaFoldDB" id="A0A2V0P0I6"/>
<evidence type="ECO:0000256" key="1">
    <source>
        <dbReference type="SAM" id="MobiDB-lite"/>
    </source>
</evidence>
<accession>A0A2V0P0I6</accession>
<evidence type="ECO:0000313" key="3">
    <source>
        <dbReference type="Proteomes" id="UP000247498"/>
    </source>
</evidence>
<reference evidence="2 3" key="1">
    <citation type="journal article" date="2018" name="Sci. Rep.">
        <title>Raphidocelis subcapitata (=Pseudokirchneriella subcapitata) provides an insight into genome evolution and environmental adaptations in the Sphaeropleales.</title>
        <authorList>
            <person name="Suzuki S."/>
            <person name="Yamaguchi H."/>
            <person name="Nakajima N."/>
            <person name="Kawachi M."/>
        </authorList>
    </citation>
    <scope>NUCLEOTIDE SEQUENCE [LARGE SCALE GENOMIC DNA]</scope>
    <source>
        <strain evidence="2 3">NIES-35</strain>
    </source>
</reference>
<feature type="region of interest" description="Disordered" evidence="1">
    <location>
        <begin position="44"/>
        <end position="91"/>
    </location>
</feature>
<dbReference type="InParanoid" id="A0A2V0P0I6"/>
<keyword evidence="3" id="KW-1185">Reference proteome</keyword>
<dbReference type="EMBL" id="BDRX01000024">
    <property type="protein sequence ID" value="GBF91350.1"/>
    <property type="molecule type" value="Genomic_DNA"/>
</dbReference>
<sequence length="112" mass="11794">MLLRPGSAPFCGVGSHRGVRACRGHAVAPPLGTRQRARLPGCCAAGTGDSLQQPRPPRRVAGGSGSGRGGRRFERRDEGEAPVPQEPIQPRLLTTIIKEAASIDHLARITDA</sequence>
<dbReference type="Proteomes" id="UP000247498">
    <property type="component" value="Unassembled WGS sequence"/>
</dbReference>
<comment type="caution">
    <text evidence="2">The sequence shown here is derived from an EMBL/GenBank/DDBJ whole genome shotgun (WGS) entry which is preliminary data.</text>
</comment>
<proteinExistence type="predicted"/>
<gene>
    <name evidence="2" type="ORF">Rsub_04090</name>
</gene>
<name>A0A2V0P0I6_9CHLO</name>